<evidence type="ECO:0000313" key="1">
    <source>
        <dbReference type="EMBL" id="WPZ23111.1"/>
    </source>
</evidence>
<evidence type="ECO:0000313" key="2">
    <source>
        <dbReference type="Proteomes" id="UP001326567"/>
    </source>
</evidence>
<protein>
    <submittedName>
        <fullName evidence="1">Uncharacterized protein</fullName>
    </submittedName>
</protein>
<reference evidence="1 2" key="1">
    <citation type="submission" date="2023-11" db="EMBL/GenBank/DDBJ databases">
        <title>From the Deep-Sea to the Surface: Bacterial Genomes Isolated from the Moytirra Hydrothermal Vent Plume.</title>
        <authorList>
            <person name="Major S.R."/>
        </authorList>
    </citation>
    <scope>NUCLEOTIDE SEQUENCE [LARGE SCALE GENOMIC DNA]</scope>
    <source>
        <strain evidence="1 2">OXR-9</strain>
    </source>
</reference>
<proteinExistence type="predicted"/>
<organism evidence="1 2">
    <name type="scientific">Sulfitobacter faviae</name>
    <dbReference type="NCBI Taxonomy" id="1775881"/>
    <lineage>
        <taxon>Bacteria</taxon>
        <taxon>Pseudomonadati</taxon>
        <taxon>Pseudomonadota</taxon>
        <taxon>Alphaproteobacteria</taxon>
        <taxon>Rhodobacterales</taxon>
        <taxon>Roseobacteraceae</taxon>
        <taxon>Sulfitobacter</taxon>
    </lineage>
</organism>
<gene>
    <name evidence="1" type="ORF">T7987_07740</name>
</gene>
<accession>A0ABZ0V574</accession>
<dbReference type="EMBL" id="CP139725">
    <property type="protein sequence ID" value="WPZ23111.1"/>
    <property type="molecule type" value="Genomic_DNA"/>
</dbReference>
<dbReference type="Proteomes" id="UP001326567">
    <property type="component" value="Chromosome"/>
</dbReference>
<keyword evidence="2" id="KW-1185">Reference proteome</keyword>
<sequence>MDRSLRQDLMAEVDDVWAEVVRHLPLADGRQDPDRDAVEFVAVLRTGDRNVERMNFGRGNSARSGVAADGGYLRVDRALYATISIRKGDKIVAMERDGQPIFEVLSVDDRSHLRLICELGDAS</sequence>
<name>A0ABZ0V574_9RHOB</name>
<dbReference type="RefSeq" id="WP_322329587.1">
    <property type="nucleotide sequence ID" value="NZ_CP139725.1"/>
</dbReference>